<dbReference type="AlphaFoldDB" id="A0A0F9R8X3"/>
<dbReference type="PANTHER" id="PTHR43000">
    <property type="entry name" value="DTDP-D-GLUCOSE 4,6-DEHYDRATASE-RELATED"/>
    <property type="match status" value="1"/>
</dbReference>
<dbReference type="InterPro" id="IPR036291">
    <property type="entry name" value="NAD(P)-bd_dom_sf"/>
</dbReference>
<dbReference type="EMBL" id="LAZR01001071">
    <property type="protein sequence ID" value="KKN51259.1"/>
    <property type="molecule type" value="Genomic_DNA"/>
</dbReference>
<sequence>MIKNNNILITGGAGFIGSHLFENLLSQDNYIVIIDNFNDLYIGKEKNIEEVTNNYEKSKDYDIIRSDLLNISTFKRIKCEIDIVFHIAAIPGVRYSIQNATQVTKNNIEGSINVFEYVLRNNIKKVVFASSSSVYGNPIYTPVDEEHPKNPISPYAVSKLCCEFYADYYFRENELPITSLRFYTVYGPRGRPDMAIRKFFNKIIQNQPIKIYGDGDQLRDFTYISDIVSGLLLAGEKKTSSGEVFNLGCSSPISVNQLIEKMYSIVNKPKNIDYIEKQKGDVDITHADIKKAKKMIDYQPQINIDEGLQKTYDWMIKNNEE</sequence>
<dbReference type="InterPro" id="IPR001509">
    <property type="entry name" value="Epimerase_deHydtase"/>
</dbReference>
<dbReference type="PRINTS" id="PR01713">
    <property type="entry name" value="NUCEPIMERASE"/>
</dbReference>
<evidence type="ECO:0000256" key="1">
    <source>
        <dbReference type="ARBA" id="ARBA00007637"/>
    </source>
</evidence>
<feature type="domain" description="NAD-dependent epimerase/dehydratase" evidence="2">
    <location>
        <begin position="7"/>
        <end position="248"/>
    </location>
</feature>
<name>A0A0F9R8X3_9ZZZZ</name>
<dbReference type="Gene3D" id="3.90.25.10">
    <property type="entry name" value="UDP-galactose 4-epimerase, domain 1"/>
    <property type="match status" value="1"/>
</dbReference>
<dbReference type="SUPFAM" id="SSF51735">
    <property type="entry name" value="NAD(P)-binding Rossmann-fold domains"/>
    <property type="match status" value="1"/>
</dbReference>
<proteinExistence type="inferred from homology"/>
<dbReference type="Pfam" id="PF01370">
    <property type="entry name" value="Epimerase"/>
    <property type="match status" value="1"/>
</dbReference>
<comment type="caution">
    <text evidence="3">The sequence shown here is derived from an EMBL/GenBank/DDBJ whole genome shotgun (WGS) entry which is preliminary data.</text>
</comment>
<comment type="similarity">
    <text evidence="1">Belongs to the NAD(P)-dependent epimerase/dehydratase family.</text>
</comment>
<gene>
    <name evidence="3" type="ORF">LCGC14_0624590</name>
</gene>
<dbReference type="Gene3D" id="3.40.50.720">
    <property type="entry name" value="NAD(P)-binding Rossmann-like Domain"/>
    <property type="match status" value="1"/>
</dbReference>
<evidence type="ECO:0000313" key="3">
    <source>
        <dbReference type="EMBL" id="KKN51259.1"/>
    </source>
</evidence>
<evidence type="ECO:0000259" key="2">
    <source>
        <dbReference type="Pfam" id="PF01370"/>
    </source>
</evidence>
<protein>
    <recommendedName>
        <fullName evidence="2">NAD-dependent epimerase/dehydratase domain-containing protein</fullName>
    </recommendedName>
</protein>
<reference evidence="3" key="1">
    <citation type="journal article" date="2015" name="Nature">
        <title>Complex archaea that bridge the gap between prokaryotes and eukaryotes.</title>
        <authorList>
            <person name="Spang A."/>
            <person name="Saw J.H."/>
            <person name="Jorgensen S.L."/>
            <person name="Zaremba-Niedzwiedzka K."/>
            <person name="Martijn J."/>
            <person name="Lind A.E."/>
            <person name="van Eijk R."/>
            <person name="Schleper C."/>
            <person name="Guy L."/>
            <person name="Ettema T.J."/>
        </authorList>
    </citation>
    <scope>NUCLEOTIDE SEQUENCE</scope>
</reference>
<organism evidence="3">
    <name type="scientific">marine sediment metagenome</name>
    <dbReference type="NCBI Taxonomy" id="412755"/>
    <lineage>
        <taxon>unclassified sequences</taxon>
        <taxon>metagenomes</taxon>
        <taxon>ecological metagenomes</taxon>
    </lineage>
</organism>
<accession>A0A0F9R8X3</accession>